<dbReference type="GO" id="GO:0030313">
    <property type="term" value="C:cell envelope"/>
    <property type="evidence" value="ECO:0007669"/>
    <property type="project" value="UniProtKB-SubCell"/>
</dbReference>
<evidence type="ECO:0000256" key="5">
    <source>
        <dbReference type="ARBA" id="ARBA00022801"/>
    </source>
</evidence>
<accession>A0A418XV38</accession>
<dbReference type="GO" id="GO:0004222">
    <property type="term" value="F:metalloendopeptidase activity"/>
    <property type="evidence" value="ECO:0007669"/>
    <property type="project" value="TreeGrafter"/>
</dbReference>
<dbReference type="AlphaFoldDB" id="A0A418XV38"/>
<evidence type="ECO:0000259" key="9">
    <source>
        <dbReference type="Pfam" id="PF19425"/>
    </source>
</evidence>
<dbReference type="GO" id="GO:0006508">
    <property type="term" value="P:proteolysis"/>
    <property type="evidence" value="ECO:0007669"/>
    <property type="project" value="UniProtKB-KW"/>
</dbReference>
<dbReference type="Pfam" id="PF01551">
    <property type="entry name" value="Peptidase_M23"/>
    <property type="match status" value="1"/>
</dbReference>
<name>A0A418XV38_9GAMM</name>
<comment type="caution">
    <text evidence="11">The sequence shown here is derived from an EMBL/GenBank/DDBJ whole genome shotgun (WGS) entry which is preliminary data.</text>
</comment>
<evidence type="ECO:0000256" key="7">
    <source>
        <dbReference type="ARBA" id="ARBA00023049"/>
    </source>
</evidence>
<feature type="domain" description="M23ase beta-sheet core" evidence="8">
    <location>
        <begin position="303"/>
        <end position="399"/>
    </location>
</feature>
<keyword evidence="7" id="KW-0482">Metalloprotease</keyword>
<evidence type="ECO:0000256" key="6">
    <source>
        <dbReference type="ARBA" id="ARBA00022833"/>
    </source>
</evidence>
<dbReference type="PANTHER" id="PTHR21666:SF288">
    <property type="entry name" value="CELL DIVISION PROTEIN YTFB"/>
    <property type="match status" value="1"/>
</dbReference>
<organism evidence="11 12">
    <name type="scientific">Alcanivorax profundi</name>
    <dbReference type="NCBI Taxonomy" id="2338368"/>
    <lineage>
        <taxon>Bacteria</taxon>
        <taxon>Pseudomonadati</taxon>
        <taxon>Pseudomonadota</taxon>
        <taxon>Gammaproteobacteria</taxon>
        <taxon>Oceanospirillales</taxon>
        <taxon>Alcanivoracaceae</taxon>
        <taxon>Alcanivorax</taxon>
    </lineage>
</organism>
<keyword evidence="12" id="KW-1185">Reference proteome</keyword>
<proteinExistence type="predicted"/>
<dbReference type="InterPro" id="IPR050570">
    <property type="entry name" value="Cell_wall_metabolism_enzyme"/>
</dbReference>
<dbReference type="Pfam" id="PF22310">
    <property type="entry name" value="NMB0315_dom_I"/>
    <property type="match status" value="1"/>
</dbReference>
<dbReference type="CDD" id="cd12797">
    <property type="entry name" value="M23_peptidase"/>
    <property type="match status" value="1"/>
</dbReference>
<dbReference type="InterPro" id="IPR054512">
    <property type="entry name" value="NMB0315-like_N"/>
</dbReference>
<protein>
    <submittedName>
        <fullName evidence="11">Peptidase M23</fullName>
    </submittedName>
</protein>
<evidence type="ECO:0000256" key="4">
    <source>
        <dbReference type="ARBA" id="ARBA00022723"/>
    </source>
</evidence>
<evidence type="ECO:0000259" key="10">
    <source>
        <dbReference type="Pfam" id="PF22310"/>
    </source>
</evidence>
<gene>
    <name evidence="11" type="ORF">D4A39_15130</name>
</gene>
<evidence type="ECO:0000256" key="1">
    <source>
        <dbReference type="ARBA" id="ARBA00001947"/>
    </source>
</evidence>
<dbReference type="RefSeq" id="WP_022986139.1">
    <property type="nucleotide sequence ID" value="NZ_CAXGPP010000027.1"/>
</dbReference>
<dbReference type="Pfam" id="PF19425">
    <property type="entry name" value="Csd3_N2"/>
    <property type="match status" value="1"/>
</dbReference>
<comment type="subcellular location">
    <subcellularLocation>
        <location evidence="2">Cell envelope</location>
    </subcellularLocation>
</comment>
<evidence type="ECO:0000256" key="3">
    <source>
        <dbReference type="ARBA" id="ARBA00022670"/>
    </source>
</evidence>
<dbReference type="PANTHER" id="PTHR21666">
    <property type="entry name" value="PEPTIDASE-RELATED"/>
    <property type="match status" value="1"/>
</dbReference>
<dbReference type="GO" id="GO:0046872">
    <property type="term" value="F:metal ion binding"/>
    <property type="evidence" value="ECO:0007669"/>
    <property type="project" value="UniProtKB-KW"/>
</dbReference>
<dbReference type="InterPro" id="IPR045834">
    <property type="entry name" value="Csd3_N2"/>
</dbReference>
<reference evidence="11 12" key="1">
    <citation type="submission" date="2018-09" db="EMBL/GenBank/DDBJ databases">
        <title>Alcanivorax profundi sp. nov., isolated from 1000 m-depth seawater of the Mariana Trench.</title>
        <authorList>
            <person name="Liu J."/>
        </authorList>
    </citation>
    <scope>NUCLEOTIDE SEQUENCE [LARGE SCALE GENOMIC DNA]</scope>
    <source>
        <strain evidence="11 12">MTEO17</strain>
    </source>
</reference>
<keyword evidence="3" id="KW-0645">Protease</keyword>
<evidence type="ECO:0000313" key="11">
    <source>
        <dbReference type="EMBL" id="RJG16569.1"/>
    </source>
</evidence>
<dbReference type="OrthoDB" id="9805070at2"/>
<dbReference type="SUPFAM" id="SSF51261">
    <property type="entry name" value="Duplicated hybrid motif"/>
    <property type="match status" value="1"/>
</dbReference>
<dbReference type="InterPro" id="IPR016047">
    <property type="entry name" value="M23ase_b-sheet_dom"/>
</dbReference>
<feature type="domain" description="DD-carboxypeptidase/endopeptidase Mpg-like N-terminal" evidence="10">
    <location>
        <begin position="78"/>
        <end position="140"/>
    </location>
</feature>
<evidence type="ECO:0000256" key="2">
    <source>
        <dbReference type="ARBA" id="ARBA00004196"/>
    </source>
</evidence>
<evidence type="ECO:0000313" key="12">
    <source>
        <dbReference type="Proteomes" id="UP000283734"/>
    </source>
</evidence>
<dbReference type="InterPro" id="IPR011055">
    <property type="entry name" value="Dup_hybrid_motif"/>
</dbReference>
<keyword evidence="5" id="KW-0378">Hydrolase</keyword>
<dbReference type="Gene3D" id="2.70.70.10">
    <property type="entry name" value="Glucose Permease (Domain IIA)"/>
    <property type="match status" value="1"/>
</dbReference>
<dbReference type="FunFam" id="2.70.70.10:FF:000002">
    <property type="entry name" value="Murein DD-endopeptidase MepM"/>
    <property type="match status" value="1"/>
</dbReference>
<keyword evidence="6" id="KW-0862">Zinc</keyword>
<keyword evidence="4" id="KW-0479">Metal-binding</keyword>
<dbReference type="Proteomes" id="UP000283734">
    <property type="component" value="Unassembled WGS sequence"/>
</dbReference>
<sequence length="444" mass="48858">MKQFFSAIGRLVRQFPRTHLLLSMVLLGGVILIALRPDHPGSEPAAKTVKALDLPARPAAKTTPNPANKAQPPAAPAWQTLTVQAGDSLSSLLQPLGVGAGQVYALINSDEKLQRLTRLRPDETLEVIVNDSGSLTAVRYHPSRVETLMAKLTGGGWTVRLSQREYQKQTRFAQADITDSLFLAGAAAGISDKLTMQLANLFAWDVDFVLDIRKGDRFRILYEELYLDGEKVGEGDILMAEFWNQGRHLTAFRYETLSGDVEYLDIKGDSMRKAFIRTPVAFSRISSRFNLGRRHPVLNTIRAHRGTDYAAPRGTPIRAAGDGKVIFAGVKGGYGNVVIIKHGQIYTTLYAHMRNFAKGIRVGKRVKQSQTIGYVGTSGLSTGPHLHYEFRINGVHRNPQTVPLPKARGVNDNERAEFLIAANRLKAQMTLFAEAATLASSNVF</sequence>
<dbReference type="Gene3D" id="3.10.450.350">
    <property type="match status" value="2"/>
</dbReference>
<feature type="domain" description="Csd3-like second N-terminal" evidence="9">
    <location>
        <begin position="172"/>
        <end position="290"/>
    </location>
</feature>
<comment type="cofactor">
    <cofactor evidence="1">
        <name>Zn(2+)</name>
        <dbReference type="ChEBI" id="CHEBI:29105"/>
    </cofactor>
</comment>
<dbReference type="EMBL" id="QYYA01000005">
    <property type="protein sequence ID" value="RJG16569.1"/>
    <property type="molecule type" value="Genomic_DNA"/>
</dbReference>
<evidence type="ECO:0000259" key="8">
    <source>
        <dbReference type="Pfam" id="PF01551"/>
    </source>
</evidence>